<evidence type="ECO:0000259" key="4">
    <source>
        <dbReference type="Pfam" id="PF04500"/>
    </source>
</evidence>
<protein>
    <submittedName>
        <fullName evidence="5">CSON002387 protein</fullName>
    </submittedName>
</protein>
<keyword evidence="3" id="KW-0862">Zinc</keyword>
<evidence type="ECO:0000256" key="3">
    <source>
        <dbReference type="ARBA" id="ARBA00022833"/>
    </source>
</evidence>
<evidence type="ECO:0000313" key="5">
    <source>
        <dbReference type="EMBL" id="SSX17631.1"/>
    </source>
</evidence>
<proteinExistence type="predicted"/>
<dbReference type="GO" id="GO:0008270">
    <property type="term" value="F:zinc ion binding"/>
    <property type="evidence" value="ECO:0007669"/>
    <property type="project" value="UniProtKB-KW"/>
</dbReference>
<dbReference type="VEuPathDB" id="VectorBase:CSON002387"/>
<dbReference type="InterPro" id="IPR007588">
    <property type="entry name" value="Znf_FLYWCH"/>
</dbReference>
<gene>
    <name evidence="5" type="primary">CSON002387</name>
</gene>
<feature type="domain" description="FLYWCH-type" evidence="4">
    <location>
        <begin position="106"/>
        <end position="163"/>
    </location>
</feature>
<evidence type="ECO:0000256" key="2">
    <source>
        <dbReference type="ARBA" id="ARBA00022771"/>
    </source>
</evidence>
<dbReference type="EMBL" id="UFQT01000013">
    <property type="protein sequence ID" value="SSX17631.1"/>
    <property type="molecule type" value="Genomic_DNA"/>
</dbReference>
<keyword evidence="1" id="KW-0479">Metal-binding</keyword>
<keyword evidence="2" id="KW-0863">Zinc-finger</keyword>
<reference evidence="5" key="1">
    <citation type="submission" date="2018-07" db="EMBL/GenBank/DDBJ databases">
        <authorList>
            <person name="Quirk P.G."/>
            <person name="Krulwich T.A."/>
        </authorList>
    </citation>
    <scope>NUCLEOTIDE SEQUENCE</scope>
</reference>
<accession>A0A336LLK5</accession>
<organism evidence="5">
    <name type="scientific">Culicoides sonorensis</name>
    <name type="common">Biting midge</name>
    <dbReference type="NCBI Taxonomy" id="179676"/>
    <lineage>
        <taxon>Eukaryota</taxon>
        <taxon>Metazoa</taxon>
        <taxon>Ecdysozoa</taxon>
        <taxon>Arthropoda</taxon>
        <taxon>Hexapoda</taxon>
        <taxon>Insecta</taxon>
        <taxon>Pterygota</taxon>
        <taxon>Neoptera</taxon>
        <taxon>Endopterygota</taxon>
        <taxon>Diptera</taxon>
        <taxon>Nematocera</taxon>
        <taxon>Chironomoidea</taxon>
        <taxon>Ceratopogonidae</taxon>
        <taxon>Ceratopogoninae</taxon>
        <taxon>Culicoides</taxon>
        <taxon>Monoculicoides</taxon>
    </lineage>
</organism>
<dbReference type="Gene3D" id="2.20.25.240">
    <property type="match status" value="2"/>
</dbReference>
<name>A0A336LLK5_CULSO</name>
<dbReference type="Pfam" id="PF04500">
    <property type="entry name" value="FLYWCH"/>
    <property type="match status" value="2"/>
</dbReference>
<feature type="domain" description="FLYWCH-type" evidence="4">
    <location>
        <begin position="181"/>
        <end position="242"/>
    </location>
</feature>
<dbReference type="AlphaFoldDB" id="A0A336LLK5"/>
<evidence type="ECO:0000256" key="1">
    <source>
        <dbReference type="ARBA" id="ARBA00022723"/>
    </source>
</evidence>
<sequence length="415" mass="47781">MFILKEKSRKPTIVRSKLDAKKKPVKFKYPSENEIKEILQGKQHKVMYVSNVKGGVQVEFEGHLFDHRCSKTLNGQKVFIYRCTRAQIYSVAGEQNSNVSVQYQVSQKGTLQLVVDGFPFTRHTVDRHITYWRCVQFRPLGCKARVRCEDDTMKMEQINVHNHPHLNVRQNSTVSQYKFEYILSAKGTLQLCVNGFPFTRQRVRGEIIYWRCVQYNALKCTAKLKSDINSKNISMVNANHNHNLIKVRRKKGTLSVKGKRCSIRCKTTMDSNWVHGLTGKFHNHRPYTKRIGAKPNPFVGRPSTSISRLNIDRNFPVSSHPNRRSSILHQKLPQLTIKRNILNRNSDSVRHKHEVSVPPPLTLAQPISQAINPLEILTDSNDVDDSLSNQLVDFLNPDIEIKSEPNSDHDESYTD</sequence>